<keyword evidence="3" id="KW-0479">Metal-binding</keyword>
<evidence type="ECO:0000256" key="1">
    <source>
        <dbReference type="ARBA" id="ARBA00022448"/>
    </source>
</evidence>
<sequence length="175" mass="19123">MGNSTFQGVGLLQKRYTSILAVVAICLVVAVVGYGASSDEKPVPARFVLDNTGGRVISSHVEHADDYGYSCDDCHHGGSENENVSPVPCGSCHPKEFDNDFKIKHQTAFPDKEYCLRCHDDAPKAGTQLAEDDRPDPEMIPTRGDAFHDQCMGCHQSEEAGPYGEQSCYECHARK</sequence>
<name>A0A1T4VUD1_9BACT</name>
<dbReference type="AlphaFoldDB" id="A0A1T4VUD1"/>
<evidence type="ECO:0000256" key="6">
    <source>
        <dbReference type="SAM" id="Phobius"/>
    </source>
</evidence>
<keyword evidence="9" id="KW-1185">Reference proteome</keyword>
<proteinExistence type="predicted"/>
<dbReference type="Pfam" id="PF02085">
    <property type="entry name" value="Cytochrom_CIII"/>
    <property type="match status" value="1"/>
</dbReference>
<dbReference type="Proteomes" id="UP000189733">
    <property type="component" value="Unassembled WGS sequence"/>
</dbReference>
<keyword evidence="1" id="KW-0813">Transport</keyword>
<evidence type="ECO:0000256" key="3">
    <source>
        <dbReference type="ARBA" id="ARBA00022723"/>
    </source>
</evidence>
<dbReference type="EMBL" id="FUYA01000002">
    <property type="protein sequence ID" value="SKA68438.1"/>
    <property type="molecule type" value="Genomic_DNA"/>
</dbReference>
<keyword evidence="6" id="KW-1133">Transmembrane helix</keyword>
<dbReference type="InterPro" id="IPR020942">
    <property type="entry name" value="Cyt_c_III_dom"/>
</dbReference>
<evidence type="ECO:0000259" key="7">
    <source>
        <dbReference type="Pfam" id="PF02085"/>
    </source>
</evidence>
<evidence type="ECO:0000256" key="4">
    <source>
        <dbReference type="ARBA" id="ARBA00022982"/>
    </source>
</evidence>
<organism evidence="8 9">
    <name type="scientific">Desulfobaculum bizertense DSM 18034</name>
    <dbReference type="NCBI Taxonomy" id="1121442"/>
    <lineage>
        <taxon>Bacteria</taxon>
        <taxon>Pseudomonadati</taxon>
        <taxon>Thermodesulfobacteriota</taxon>
        <taxon>Desulfovibrionia</taxon>
        <taxon>Desulfovibrionales</taxon>
        <taxon>Desulfovibrionaceae</taxon>
        <taxon>Desulfobaculum</taxon>
    </lineage>
</organism>
<keyword evidence="6" id="KW-0472">Membrane</keyword>
<dbReference type="GO" id="GO:0009055">
    <property type="term" value="F:electron transfer activity"/>
    <property type="evidence" value="ECO:0007669"/>
    <property type="project" value="InterPro"/>
</dbReference>
<gene>
    <name evidence="8" type="ORF">SAMN02745702_00998</name>
</gene>
<dbReference type="InterPro" id="IPR036280">
    <property type="entry name" value="Multihaem_cyt_sf"/>
</dbReference>
<dbReference type="CDD" id="cd08168">
    <property type="entry name" value="Cytochrom_C3"/>
    <property type="match status" value="1"/>
</dbReference>
<evidence type="ECO:0000313" key="8">
    <source>
        <dbReference type="EMBL" id="SKA68438.1"/>
    </source>
</evidence>
<feature type="domain" description="Class III cytochrome C" evidence="7">
    <location>
        <begin position="51"/>
        <end position="126"/>
    </location>
</feature>
<feature type="transmembrane region" description="Helical" evidence="6">
    <location>
        <begin position="16"/>
        <end position="36"/>
    </location>
</feature>
<evidence type="ECO:0000256" key="2">
    <source>
        <dbReference type="ARBA" id="ARBA00022617"/>
    </source>
</evidence>
<dbReference type="Gene3D" id="3.90.10.10">
    <property type="entry name" value="Cytochrome C3"/>
    <property type="match status" value="2"/>
</dbReference>
<dbReference type="GO" id="GO:0046872">
    <property type="term" value="F:metal ion binding"/>
    <property type="evidence" value="ECO:0007669"/>
    <property type="project" value="UniProtKB-KW"/>
</dbReference>
<evidence type="ECO:0000256" key="5">
    <source>
        <dbReference type="ARBA" id="ARBA00023004"/>
    </source>
</evidence>
<accession>A0A1T4VUD1</accession>
<dbReference type="SUPFAM" id="SSF48695">
    <property type="entry name" value="Multiheme cytochromes"/>
    <property type="match status" value="1"/>
</dbReference>
<reference evidence="8 9" key="1">
    <citation type="submission" date="2017-02" db="EMBL/GenBank/DDBJ databases">
        <authorList>
            <person name="Peterson S.W."/>
        </authorList>
    </citation>
    <scope>NUCLEOTIDE SEQUENCE [LARGE SCALE GENOMIC DNA]</scope>
    <source>
        <strain evidence="8 9">DSM 18034</strain>
    </source>
</reference>
<dbReference type="STRING" id="1121442.SAMN02745702_00998"/>
<evidence type="ECO:0000313" key="9">
    <source>
        <dbReference type="Proteomes" id="UP000189733"/>
    </source>
</evidence>
<protein>
    <submittedName>
        <fullName evidence="8">Class III cytochrome C family protein</fullName>
    </submittedName>
</protein>
<dbReference type="GO" id="GO:0020037">
    <property type="term" value="F:heme binding"/>
    <property type="evidence" value="ECO:0007669"/>
    <property type="project" value="InterPro"/>
</dbReference>
<keyword evidence="4" id="KW-0249">Electron transport</keyword>
<keyword evidence="6" id="KW-0812">Transmembrane</keyword>
<keyword evidence="2" id="KW-0349">Heme</keyword>
<keyword evidence="5" id="KW-0408">Iron</keyword>